<accession>A0A927MZ90</accession>
<keyword evidence="4 7" id="KW-0812">Transmembrane</keyword>
<dbReference type="AlphaFoldDB" id="A0A927MZ90"/>
<comment type="caution">
    <text evidence="9">The sequence shown here is derived from an EMBL/GenBank/DDBJ whole genome shotgun (WGS) entry which is preliminary data.</text>
</comment>
<reference evidence="9" key="1">
    <citation type="submission" date="2020-10" db="EMBL/GenBank/DDBJ databases">
        <title>Sequencing the genomes of 1000 actinobacteria strains.</title>
        <authorList>
            <person name="Klenk H.-P."/>
        </authorList>
    </citation>
    <scope>NUCLEOTIDE SEQUENCE</scope>
    <source>
        <strain evidence="9">DSM 45354</strain>
    </source>
</reference>
<keyword evidence="6 7" id="KW-0472">Membrane</keyword>
<evidence type="ECO:0000313" key="9">
    <source>
        <dbReference type="EMBL" id="MBE1609294.1"/>
    </source>
</evidence>
<feature type="transmembrane region" description="Helical" evidence="7">
    <location>
        <begin position="82"/>
        <end position="104"/>
    </location>
</feature>
<name>A0A927MZ90_9ACTN</name>
<evidence type="ECO:0000256" key="1">
    <source>
        <dbReference type="ARBA" id="ARBA00004651"/>
    </source>
</evidence>
<dbReference type="RefSeq" id="WP_192752894.1">
    <property type="nucleotide sequence ID" value="NZ_BAABJL010000142.1"/>
</dbReference>
<dbReference type="InterPro" id="IPR035906">
    <property type="entry name" value="MetI-like_sf"/>
</dbReference>
<dbReference type="PANTHER" id="PTHR30193">
    <property type="entry name" value="ABC TRANSPORTER PERMEASE PROTEIN"/>
    <property type="match status" value="1"/>
</dbReference>
<keyword evidence="10" id="KW-1185">Reference proteome</keyword>
<comment type="subcellular location">
    <subcellularLocation>
        <location evidence="1 7">Cell membrane</location>
        <topology evidence="1 7">Multi-pass membrane protein</topology>
    </subcellularLocation>
</comment>
<gene>
    <name evidence="9" type="ORF">HEB94_006142</name>
</gene>
<dbReference type="InterPro" id="IPR000515">
    <property type="entry name" value="MetI-like"/>
</dbReference>
<feature type="domain" description="ABC transmembrane type-1" evidence="8">
    <location>
        <begin position="78"/>
        <end position="292"/>
    </location>
</feature>
<dbReference type="GO" id="GO:0005886">
    <property type="term" value="C:plasma membrane"/>
    <property type="evidence" value="ECO:0007669"/>
    <property type="project" value="UniProtKB-SubCell"/>
</dbReference>
<feature type="transmembrane region" description="Helical" evidence="7">
    <location>
        <begin position="111"/>
        <end position="135"/>
    </location>
</feature>
<comment type="similarity">
    <text evidence="7">Belongs to the binding-protein-dependent transport system permease family.</text>
</comment>
<proteinExistence type="inferred from homology"/>
<keyword evidence="3" id="KW-1003">Cell membrane</keyword>
<dbReference type="SUPFAM" id="SSF161098">
    <property type="entry name" value="MetI-like"/>
    <property type="match status" value="1"/>
</dbReference>
<evidence type="ECO:0000256" key="4">
    <source>
        <dbReference type="ARBA" id="ARBA00022692"/>
    </source>
</evidence>
<dbReference type="EMBL" id="JADBEM010000001">
    <property type="protein sequence ID" value="MBE1609294.1"/>
    <property type="molecule type" value="Genomic_DNA"/>
</dbReference>
<dbReference type="Gene3D" id="1.10.3720.10">
    <property type="entry name" value="MetI-like"/>
    <property type="match status" value="1"/>
</dbReference>
<feature type="transmembrane region" description="Helical" evidence="7">
    <location>
        <begin position="271"/>
        <end position="292"/>
    </location>
</feature>
<sequence>MASASAVGVRATRNAKAWLGILLVAPTLVLTVVFFLFPLASSIYFSLTSWNGTTVQAPFVGLSNFTAMATDPEVLHALGNNAIWVVIGTAAPLIVGLVLAVILWTGVSAVLLYRLVFFLPFVLPGVAIGIVWGWIYDPVNGWLNRLLGYVGLEEFARGWLGEPGSALYAVLAAAIWATFGFVVVIFLAALQNVDLDQVDAARLDGAGSLQRLWYVIMPQIMPVFLMVTTITLVGGISVFDIVFIMTGGGPGNATSVLGTYAYENAFQLNKIGYGTALALLITVLSVPIVVLLNHVQRRLSDR</sequence>
<dbReference type="GO" id="GO:0055085">
    <property type="term" value="P:transmembrane transport"/>
    <property type="evidence" value="ECO:0007669"/>
    <property type="project" value="InterPro"/>
</dbReference>
<protein>
    <submittedName>
        <fullName evidence="9">ABC-type sugar transport system permease subunit</fullName>
    </submittedName>
</protein>
<dbReference type="CDD" id="cd06261">
    <property type="entry name" value="TM_PBP2"/>
    <property type="match status" value="1"/>
</dbReference>
<dbReference type="Pfam" id="PF00528">
    <property type="entry name" value="BPD_transp_1"/>
    <property type="match status" value="1"/>
</dbReference>
<feature type="transmembrane region" description="Helical" evidence="7">
    <location>
        <begin position="21"/>
        <end position="45"/>
    </location>
</feature>
<evidence type="ECO:0000256" key="2">
    <source>
        <dbReference type="ARBA" id="ARBA00022448"/>
    </source>
</evidence>
<dbReference type="Proteomes" id="UP000638648">
    <property type="component" value="Unassembled WGS sequence"/>
</dbReference>
<keyword evidence="2 7" id="KW-0813">Transport</keyword>
<dbReference type="InterPro" id="IPR051393">
    <property type="entry name" value="ABC_transporter_permease"/>
</dbReference>
<keyword evidence="9" id="KW-0762">Sugar transport</keyword>
<keyword evidence="5 7" id="KW-1133">Transmembrane helix</keyword>
<evidence type="ECO:0000256" key="7">
    <source>
        <dbReference type="RuleBase" id="RU363032"/>
    </source>
</evidence>
<evidence type="ECO:0000259" key="8">
    <source>
        <dbReference type="PROSITE" id="PS50928"/>
    </source>
</evidence>
<feature type="transmembrane region" description="Helical" evidence="7">
    <location>
        <begin position="212"/>
        <end position="245"/>
    </location>
</feature>
<dbReference type="PROSITE" id="PS50928">
    <property type="entry name" value="ABC_TM1"/>
    <property type="match status" value="1"/>
</dbReference>
<evidence type="ECO:0000256" key="5">
    <source>
        <dbReference type="ARBA" id="ARBA00022989"/>
    </source>
</evidence>
<evidence type="ECO:0000256" key="6">
    <source>
        <dbReference type="ARBA" id="ARBA00023136"/>
    </source>
</evidence>
<organism evidence="9 10">
    <name type="scientific">Actinopolymorpha pittospori</name>
    <dbReference type="NCBI Taxonomy" id="648752"/>
    <lineage>
        <taxon>Bacteria</taxon>
        <taxon>Bacillati</taxon>
        <taxon>Actinomycetota</taxon>
        <taxon>Actinomycetes</taxon>
        <taxon>Propionibacteriales</taxon>
        <taxon>Actinopolymorphaceae</taxon>
        <taxon>Actinopolymorpha</taxon>
    </lineage>
</organism>
<feature type="transmembrane region" description="Helical" evidence="7">
    <location>
        <begin position="166"/>
        <end position="191"/>
    </location>
</feature>
<dbReference type="PANTHER" id="PTHR30193:SF37">
    <property type="entry name" value="INNER MEMBRANE ABC TRANSPORTER PERMEASE PROTEIN YCJO"/>
    <property type="match status" value="1"/>
</dbReference>
<evidence type="ECO:0000313" key="10">
    <source>
        <dbReference type="Proteomes" id="UP000638648"/>
    </source>
</evidence>
<evidence type="ECO:0000256" key="3">
    <source>
        <dbReference type="ARBA" id="ARBA00022475"/>
    </source>
</evidence>